<dbReference type="KEGG" id="puo:RZN69_21820"/>
<dbReference type="NCBIfam" id="TIGR01444">
    <property type="entry name" value="fkbM_fam"/>
    <property type="match status" value="1"/>
</dbReference>
<evidence type="ECO:0000259" key="1">
    <source>
        <dbReference type="Pfam" id="PF05050"/>
    </source>
</evidence>
<dbReference type="GO" id="GO:0032259">
    <property type="term" value="P:methylation"/>
    <property type="evidence" value="ECO:0007669"/>
    <property type="project" value="UniProtKB-KW"/>
</dbReference>
<gene>
    <name evidence="2" type="ORF">RZN69_21820</name>
</gene>
<keyword evidence="2" id="KW-0808">Transferase</keyword>
<keyword evidence="3" id="KW-1185">Reference proteome</keyword>
<organism evidence="2 3">
    <name type="scientific">Rubellicoccus peritrichatus</name>
    <dbReference type="NCBI Taxonomy" id="3080537"/>
    <lineage>
        <taxon>Bacteria</taxon>
        <taxon>Pseudomonadati</taxon>
        <taxon>Verrucomicrobiota</taxon>
        <taxon>Opitutia</taxon>
        <taxon>Puniceicoccales</taxon>
        <taxon>Cerasicoccaceae</taxon>
        <taxon>Rubellicoccus</taxon>
    </lineage>
</organism>
<dbReference type="InterPro" id="IPR006342">
    <property type="entry name" value="FkbM_mtfrase"/>
</dbReference>
<dbReference type="InterPro" id="IPR029063">
    <property type="entry name" value="SAM-dependent_MTases_sf"/>
</dbReference>
<proteinExistence type="predicted"/>
<dbReference type="EMBL" id="CP136920">
    <property type="protein sequence ID" value="WOO41267.1"/>
    <property type="molecule type" value="Genomic_DNA"/>
</dbReference>
<dbReference type="PANTHER" id="PTHR34203">
    <property type="entry name" value="METHYLTRANSFERASE, FKBM FAMILY PROTEIN"/>
    <property type="match status" value="1"/>
</dbReference>
<dbReference type="GO" id="GO:0008168">
    <property type="term" value="F:methyltransferase activity"/>
    <property type="evidence" value="ECO:0007669"/>
    <property type="project" value="UniProtKB-KW"/>
</dbReference>
<dbReference type="RefSeq" id="WP_317833696.1">
    <property type="nucleotide sequence ID" value="NZ_CP136920.1"/>
</dbReference>
<evidence type="ECO:0000313" key="3">
    <source>
        <dbReference type="Proteomes" id="UP001304300"/>
    </source>
</evidence>
<name>A0AAQ3QVV9_9BACT</name>
<dbReference type="SUPFAM" id="SSF53335">
    <property type="entry name" value="S-adenosyl-L-methionine-dependent methyltransferases"/>
    <property type="match status" value="1"/>
</dbReference>
<feature type="domain" description="Methyltransferase FkbM" evidence="1">
    <location>
        <begin position="82"/>
        <end position="251"/>
    </location>
</feature>
<dbReference type="Gene3D" id="3.40.50.150">
    <property type="entry name" value="Vaccinia Virus protein VP39"/>
    <property type="match status" value="1"/>
</dbReference>
<evidence type="ECO:0000313" key="2">
    <source>
        <dbReference type="EMBL" id="WOO41267.1"/>
    </source>
</evidence>
<accession>A0AAQ3QVV9</accession>
<dbReference type="Pfam" id="PF05050">
    <property type="entry name" value="Methyltransf_21"/>
    <property type="match status" value="1"/>
</dbReference>
<dbReference type="PANTHER" id="PTHR34203:SF15">
    <property type="entry name" value="SLL1173 PROTEIN"/>
    <property type="match status" value="1"/>
</dbReference>
<reference evidence="2 3" key="1">
    <citation type="submission" date="2023-10" db="EMBL/GenBank/DDBJ databases">
        <title>Rubellicoccus peritrichatus gen. nov., sp. nov., isolated from an algae of coral reef tank.</title>
        <authorList>
            <person name="Luo J."/>
        </authorList>
    </citation>
    <scope>NUCLEOTIDE SEQUENCE [LARGE SCALE GENOMIC DNA]</scope>
    <source>
        <strain evidence="2 3">CR14</strain>
    </source>
</reference>
<dbReference type="InterPro" id="IPR052514">
    <property type="entry name" value="SAM-dependent_MTase"/>
</dbReference>
<protein>
    <submittedName>
        <fullName evidence="2">FkbM family methyltransferase</fullName>
    </submittedName>
</protein>
<keyword evidence="2" id="KW-0489">Methyltransferase</keyword>
<sequence length="258" mass="29643">MKLLTVIRDRFHPLWRLRQLRVFRFIQEKLDPDFRCRCEGLSISVKLLRDASVILPHGGKENESRDAFRKAIDDHDIDVFFDIGANVGLYSWGALAKGVKDIFLVEPDMTNQRLLAKTIHRNQLKNCYLLPFAMSDSVGVAKFFLDKASGTTGSLEDQSDNDHSLHHAYGVGEWCSVPTLKLDIFTDFVKDRNVLIKIDVEGAEESVFEGAMNFIQAARPTILVECFDRSRLDVFESMGYIITRLPEEYNYLLQYKEK</sequence>
<dbReference type="Proteomes" id="UP001304300">
    <property type="component" value="Chromosome"/>
</dbReference>
<dbReference type="AlphaFoldDB" id="A0AAQ3QVV9"/>